<feature type="domain" description="Helicase ATP-binding" evidence="3">
    <location>
        <begin position="343"/>
        <end position="510"/>
    </location>
</feature>
<dbReference type="GeneID" id="100208757"/>
<dbReference type="CDD" id="cd18004">
    <property type="entry name" value="DEXHc_RAD54"/>
    <property type="match status" value="1"/>
</dbReference>
<name>A0ABM4CQ68_HYDVU</name>
<feature type="region of interest" description="Disordered" evidence="2">
    <location>
        <begin position="1"/>
        <end position="23"/>
    </location>
</feature>
<dbReference type="Gene3D" id="3.40.50.10810">
    <property type="entry name" value="Tandem AAA-ATPase domain"/>
    <property type="match status" value="1"/>
</dbReference>
<dbReference type="SMART" id="SM00487">
    <property type="entry name" value="DEXDc"/>
    <property type="match status" value="1"/>
</dbReference>
<protein>
    <submittedName>
        <fullName evidence="6">DNA repair and recombination protein RAD54B isoform X3</fullName>
    </submittedName>
</protein>
<dbReference type="InterPro" id="IPR027417">
    <property type="entry name" value="P-loop_NTPase"/>
</dbReference>
<dbReference type="Pfam" id="PF00176">
    <property type="entry name" value="SNF2-rel_dom"/>
    <property type="match status" value="1"/>
</dbReference>
<dbReference type="InterPro" id="IPR000330">
    <property type="entry name" value="SNF2_N"/>
</dbReference>
<accession>A0ABM4CQ68</accession>
<feature type="domain" description="Helicase C-terminal" evidence="4">
    <location>
        <begin position="674"/>
        <end position="830"/>
    </location>
</feature>
<dbReference type="PANTHER" id="PTHR45629">
    <property type="entry name" value="SNF2/RAD54 FAMILY MEMBER"/>
    <property type="match status" value="1"/>
</dbReference>
<organism evidence="5 6">
    <name type="scientific">Hydra vulgaris</name>
    <name type="common">Hydra</name>
    <name type="synonym">Hydra attenuata</name>
    <dbReference type="NCBI Taxonomy" id="6087"/>
    <lineage>
        <taxon>Eukaryota</taxon>
        <taxon>Metazoa</taxon>
        <taxon>Cnidaria</taxon>
        <taxon>Hydrozoa</taxon>
        <taxon>Hydroidolina</taxon>
        <taxon>Anthoathecata</taxon>
        <taxon>Aplanulata</taxon>
        <taxon>Hydridae</taxon>
        <taxon>Hydra</taxon>
    </lineage>
</organism>
<sequence length="918" mass="103436">MRRSAAPSLSSFSKKSKLSPNSTAKKFGLSLNCSNECDNTCTQSIEENYVGPANFIKKDNVESKLHTAPIEKFNVIDNSDSDCGSNNNLLNQYNVKNFVQKENKKDLSIVIQKPTTLSYSNKVFSPPFSKTCRVSNTIDINKNKIKTYKPLKALEINNKTECYFSVMWCKVSSKKHKNWEGDGVLIVNGNSVVLKDIEGNQISKSNGCKSSEIAGLVDGSTIVVGGKEIEIQNVLTKEQYLTGKCYLGATSKAACCDDKKANINSIVVKPFVAHKSCSSKLQVFETSYLPRHDPTKDGALIMPNDMKSVNPTENVAVVVDPFISSNLRPHQREGVIFLYQCVMGKNVAGNGAILADEMGLGKTLQCIALVWTLLKQGPIRNIPVVKKVIIVTPGSLVKNWRKEFIKWLGSERAQPFVVESKNRVDEFLLCTNLPIMIISYEMFLRCIEDIRKVKFDLIICDEAHRLKNLNIKTASLIASLSIKRKILLTGTPIQNNLEEFYALAELANPGILGSQNKFKNVFVDPITRSQQPDCSVEEKELGESRAIELSELTRSFCLRRTADINNMYLPAKVEYVLFIKMSELQMKIYDHIIRSRFVQSCFSTSYNGCTHLYYIGMLKKLCNDPILVYNSLKEKEKHNVNELSDHNMNDKSLLQQFANEEVKEASCNSAKITVLHQLLDKVIKSAEKIVLVSNSTKTLDILERFCIAFNFTYVRLDGKTQVQIRQQIVDRFNDRQSNINVFLLSSKAGGVGLNLVGASNLVLYDIDWNPANDLQAMARIWRDGQRKEVKIYRLLLTGSIEEKIYQRQIVKQALSKTVVDSLITKKTEFSQDDLKDLFSFQESSTCLTHELLNCCCIDSDEHKSFKLKKLISSNEKSVSMAELMKWEHIPKDNVGNIMGEEFGDCGLITFVFRNQSIS</sequence>
<feature type="compositionally biased region" description="Low complexity" evidence="2">
    <location>
        <begin position="1"/>
        <end position="22"/>
    </location>
</feature>
<dbReference type="PROSITE" id="PS51194">
    <property type="entry name" value="HELICASE_CTER"/>
    <property type="match status" value="1"/>
</dbReference>
<evidence type="ECO:0000313" key="6">
    <source>
        <dbReference type="RefSeq" id="XP_065663961.1"/>
    </source>
</evidence>
<dbReference type="Pfam" id="PF00271">
    <property type="entry name" value="Helicase_C"/>
    <property type="match status" value="1"/>
</dbReference>
<dbReference type="InterPro" id="IPR038718">
    <property type="entry name" value="SNF2-like_sf"/>
</dbReference>
<evidence type="ECO:0000259" key="3">
    <source>
        <dbReference type="PROSITE" id="PS51192"/>
    </source>
</evidence>
<dbReference type="Proteomes" id="UP001652625">
    <property type="component" value="Chromosome 10"/>
</dbReference>
<evidence type="ECO:0000313" key="5">
    <source>
        <dbReference type="Proteomes" id="UP001652625"/>
    </source>
</evidence>
<dbReference type="PROSITE" id="PS51192">
    <property type="entry name" value="HELICASE_ATP_BIND_1"/>
    <property type="match status" value="1"/>
</dbReference>
<reference evidence="6" key="1">
    <citation type="submission" date="2025-08" db="UniProtKB">
        <authorList>
            <consortium name="RefSeq"/>
        </authorList>
    </citation>
    <scope>IDENTIFICATION</scope>
</reference>
<dbReference type="CDD" id="cd18793">
    <property type="entry name" value="SF2_C_SNF"/>
    <property type="match status" value="1"/>
</dbReference>
<dbReference type="PANTHER" id="PTHR45629:SF7">
    <property type="entry name" value="DNA EXCISION REPAIR PROTEIN ERCC-6-RELATED"/>
    <property type="match status" value="1"/>
</dbReference>
<gene>
    <name evidence="6" type="primary">LOC100208757</name>
</gene>
<proteinExistence type="predicted"/>
<evidence type="ECO:0000259" key="4">
    <source>
        <dbReference type="PROSITE" id="PS51194"/>
    </source>
</evidence>
<dbReference type="Gene3D" id="3.40.50.300">
    <property type="entry name" value="P-loop containing nucleotide triphosphate hydrolases"/>
    <property type="match status" value="1"/>
</dbReference>
<dbReference type="Gene3D" id="1.20.120.850">
    <property type="entry name" value="SWI2/SNF2 ATPases, N-terminal domain"/>
    <property type="match status" value="1"/>
</dbReference>
<keyword evidence="5" id="KW-1185">Reference proteome</keyword>
<dbReference type="InterPro" id="IPR049730">
    <property type="entry name" value="SNF2/RAD54-like_C"/>
</dbReference>
<dbReference type="RefSeq" id="XP_065663961.1">
    <property type="nucleotide sequence ID" value="XM_065807889.1"/>
</dbReference>
<keyword evidence="1" id="KW-0378">Hydrolase</keyword>
<dbReference type="SUPFAM" id="SSF52540">
    <property type="entry name" value="P-loop containing nucleoside triphosphate hydrolases"/>
    <property type="match status" value="2"/>
</dbReference>
<evidence type="ECO:0000256" key="2">
    <source>
        <dbReference type="SAM" id="MobiDB-lite"/>
    </source>
</evidence>
<dbReference type="InterPro" id="IPR001650">
    <property type="entry name" value="Helicase_C-like"/>
</dbReference>
<dbReference type="InterPro" id="IPR014001">
    <property type="entry name" value="Helicase_ATP-bd"/>
</dbReference>
<dbReference type="InterPro" id="IPR050496">
    <property type="entry name" value="SNF2_RAD54_helicase_repair"/>
</dbReference>
<dbReference type="SMART" id="SM00490">
    <property type="entry name" value="HELICc"/>
    <property type="match status" value="1"/>
</dbReference>
<evidence type="ECO:0000256" key="1">
    <source>
        <dbReference type="ARBA" id="ARBA00022801"/>
    </source>
</evidence>